<evidence type="ECO:0000256" key="4">
    <source>
        <dbReference type="ARBA" id="ARBA00022801"/>
    </source>
</evidence>
<dbReference type="VEuPathDB" id="FungiDB:AMAG_01179"/>
<evidence type="ECO:0000256" key="6">
    <source>
        <dbReference type="ARBA" id="ARBA00023180"/>
    </source>
</evidence>
<evidence type="ECO:0000256" key="8">
    <source>
        <dbReference type="SAM" id="SignalP"/>
    </source>
</evidence>
<evidence type="ECO:0000313" key="9">
    <source>
        <dbReference type="EMBL" id="KNE55266.1"/>
    </source>
</evidence>
<keyword evidence="5" id="KW-1015">Disulfide bond</keyword>
<organism evidence="9 10">
    <name type="scientific">Allomyces macrogynus (strain ATCC 38327)</name>
    <name type="common">Allomyces javanicus var. macrogynus</name>
    <dbReference type="NCBI Taxonomy" id="578462"/>
    <lineage>
        <taxon>Eukaryota</taxon>
        <taxon>Fungi</taxon>
        <taxon>Fungi incertae sedis</taxon>
        <taxon>Blastocladiomycota</taxon>
        <taxon>Blastocladiomycetes</taxon>
        <taxon>Blastocladiales</taxon>
        <taxon>Blastocladiaceae</taxon>
        <taxon>Allomyces</taxon>
    </lineage>
</organism>
<dbReference type="GO" id="GO:0008474">
    <property type="term" value="F:palmitoyl-(protein) hydrolase activity"/>
    <property type="evidence" value="ECO:0007669"/>
    <property type="project" value="UniProtKB-EC"/>
</dbReference>
<dbReference type="Proteomes" id="UP000054350">
    <property type="component" value="Unassembled WGS sequence"/>
</dbReference>
<dbReference type="AlphaFoldDB" id="A0A0L0RYX1"/>
<reference evidence="10" key="2">
    <citation type="submission" date="2009-11" db="EMBL/GenBank/DDBJ databases">
        <title>The Genome Sequence of Allomyces macrogynus strain ATCC 38327.</title>
        <authorList>
            <consortium name="The Broad Institute Genome Sequencing Platform"/>
            <person name="Russ C."/>
            <person name="Cuomo C."/>
            <person name="Shea T."/>
            <person name="Young S.K."/>
            <person name="Zeng Q."/>
            <person name="Koehrsen M."/>
            <person name="Haas B."/>
            <person name="Borodovsky M."/>
            <person name="Guigo R."/>
            <person name="Alvarado L."/>
            <person name="Berlin A."/>
            <person name="Borenstein D."/>
            <person name="Chen Z."/>
            <person name="Engels R."/>
            <person name="Freedman E."/>
            <person name="Gellesch M."/>
            <person name="Goldberg J."/>
            <person name="Griggs A."/>
            <person name="Gujja S."/>
            <person name="Heiman D."/>
            <person name="Hepburn T."/>
            <person name="Howarth C."/>
            <person name="Jen D."/>
            <person name="Larson L."/>
            <person name="Lewis B."/>
            <person name="Mehta T."/>
            <person name="Park D."/>
            <person name="Pearson M."/>
            <person name="Roberts A."/>
            <person name="Saif S."/>
            <person name="Shenoy N."/>
            <person name="Sisk P."/>
            <person name="Stolte C."/>
            <person name="Sykes S."/>
            <person name="Walk T."/>
            <person name="White J."/>
            <person name="Yandava C."/>
            <person name="Burger G."/>
            <person name="Gray M.W."/>
            <person name="Holland P.W.H."/>
            <person name="King N."/>
            <person name="Lang F.B.F."/>
            <person name="Roger A.J."/>
            <person name="Ruiz-Trillo I."/>
            <person name="Lander E."/>
            <person name="Nusbaum C."/>
        </authorList>
    </citation>
    <scope>NUCLEOTIDE SEQUENCE [LARGE SCALE GENOMIC DNA]</scope>
    <source>
        <strain evidence="10">ATCC 38327</strain>
    </source>
</reference>
<feature type="chain" id="PRO_5005547760" description="Palmitoyl-protein thioesterase 1" evidence="8">
    <location>
        <begin position="25"/>
        <end position="365"/>
    </location>
</feature>
<dbReference type="EMBL" id="GG745329">
    <property type="protein sequence ID" value="KNE55266.1"/>
    <property type="molecule type" value="Genomic_DNA"/>
</dbReference>
<dbReference type="PRINTS" id="PR00414">
    <property type="entry name" value="PPTHIESTRASE"/>
</dbReference>
<proteinExistence type="predicted"/>
<evidence type="ECO:0000256" key="5">
    <source>
        <dbReference type="ARBA" id="ARBA00023157"/>
    </source>
</evidence>
<keyword evidence="3 8" id="KW-0732">Signal</keyword>
<dbReference type="Pfam" id="PF02089">
    <property type="entry name" value="Palm_thioest"/>
    <property type="match status" value="1"/>
</dbReference>
<name>A0A0L0RYX1_ALLM3</name>
<dbReference type="OMA" id="QRCPPAV"/>
<gene>
    <name evidence="9" type="ORF">AMAG_01179</name>
</gene>
<evidence type="ECO:0000256" key="1">
    <source>
        <dbReference type="ARBA" id="ARBA00012423"/>
    </source>
</evidence>
<evidence type="ECO:0000313" key="10">
    <source>
        <dbReference type="Proteomes" id="UP000054350"/>
    </source>
</evidence>
<dbReference type="PANTHER" id="PTHR11247:SF8">
    <property type="entry name" value="PALMITOYL-PROTEIN THIOESTERASE 1"/>
    <property type="match status" value="1"/>
</dbReference>
<reference evidence="9 10" key="1">
    <citation type="submission" date="2009-11" db="EMBL/GenBank/DDBJ databases">
        <title>Annotation of Allomyces macrogynus ATCC 38327.</title>
        <authorList>
            <consortium name="The Broad Institute Genome Sequencing Platform"/>
            <person name="Russ C."/>
            <person name="Cuomo C."/>
            <person name="Burger G."/>
            <person name="Gray M.W."/>
            <person name="Holland P.W.H."/>
            <person name="King N."/>
            <person name="Lang F.B.F."/>
            <person name="Roger A.J."/>
            <person name="Ruiz-Trillo I."/>
            <person name="Young S.K."/>
            <person name="Zeng Q."/>
            <person name="Gargeya S."/>
            <person name="Fitzgerald M."/>
            <person name="Haas B."/>
            <person name="Abouelleil A."/>
            <person name="Alvarado L."/>
            <person name="Arachchi H.M."/>
            <person name="Berlin A."/>
            <person name="Chapman S.B."/>
            <person name="Gearin G."/>
            <person name="Goldberg J."/>
            <person name="Griggs A."/>
            <person name="Gujja S."/>
            <person name="Hansen M."/>
            <person name="Heiman D."/>
            <person name="Howarth C."/>
            <person name="Larimer J."/>
            <person name="Lui A."/>
            <person name="MacDonald P.J.P."/>
            <person name="McCowen C."/>
            <person name="Montmayeur A."/>
            <person name="Murphy C."/>
            <person name="Neiman D."/>
            <person name="Pearson M."/>
            <person name="Priest M."/>
            <person name="Roberts A."/>
            <person name="Saif S."/>
            <person name="Shea T."/>
            <person name="Sisk P."/>
            <person name="Stolte C."/>
            <person name="Sykes S."/>
            <person name="Wortman J."/>
            <person name="Nusbaum C."/>
            <person name="Birren B."/>
        </authorList>
    </citation>
    <scope>NUCLEOTIDE SEQUENCE [LARGE SCALE GENOMIC DNA]</scope>
    <source>
        <strain evidence="9 10">ATCC 38327</strain>
    </source>
</reference>
<dbReference type="InterPro" id="IPR002472">
    <property type="entry name" value="Palm_thioest"/>
</dbReference>
<dbReference type="InterPro" id="IPR029058">
    <property type="entry name" value="AB_hydrolase_fold"/>
</dbReference>
<keyword evidence="6" id="KW-0325">Glycoprotein</keyword>
<keyword evidence="10" id="KW-1185">Reference proteome</keyword>
<sequence>MTRTIHLILLAALVLAAAPRTSQGASIGAVILDRQQADEQVAWPARRDKTPLPVVLWHGMGDSCCGQGMSDIKAALEQEVPGVFVHSILVGRDANEDTMRGFLDDVNVQTKQVCAKLKSMSELERGFHFIGFSQGGLFARSLVERCEGLKVETLITFAAPHQGIKDVPASWCDSQPVFCSMARLTIRRGAYNSLVQKSVVQASYIKTPWNLNAYLRGNLFLPDINNENNVNKVYKERMTALKALVLVRHEDDTVLSLRDSAWFYEDLMSGPVPFNETALYKDDVIGLRKLHKKGKVAFVTLPGDHMQFSIASFLGVVLPYLRDASAAVMHANEHIDAGDVRLHTRQPGRANPALLESMPFARSAM</sequence>
<dbReference type="SUPFAM" id="SSF53474">
    <property type="entry name" value="alpha/beta-Hydrolases"/>
    <property type="match status" value="1"/>
</dbReference>
<dbReference type="EC" id="3.1.2.22" evidence="1"/>
<dbReference type="Gene3D" id="3.40.50.1820">
    <property type="entry name" value="alpha/beta hydrolase"/>
    <property type="match status" value="1"/>
</dbReference>
<dbReference type="PANTHER" id="PTHR11247">
    <property type="entry name" value="PALMITOYL-PROTEIN THIOESTERASE/DOLICHYLDIPHOSPHATASE 1"/>
    <property type="match status" value="1"/>
</dbReference>
<dbReference type="eggNOG" id="KOG2541">
    <property type="taxonomic scope" value="Eukaryota"/>
</dbReference>
<evidence type="ECO:0000256" key="3">
    <source>
        <dbReference type="ARBA" id="ARBA00022729"/>
    </source>
</evidence>
<feature type="signal peptide" evidence="8">
    <location>
        <begin position="1"/>
        <end position="24"/>
    </location>
</feature>
<keyword evidence="4" id="KW-0378">Hydrolase</keyword>
<dbReference type="STRING" id="578462.A0A0L0RYX1"/>
<accession>A0A0L0RYX1</accession>
<evidence type="ECO:0000256" key="7">
    <source>
        <dbReference type="ARBA" id="ARBA00031934"/>
    </source>
</evidence>
<dbReference type="OrthoDB" id="10263094at2759"/>
<evidence type="ECO:0000256" key="2">
    <source>
        <dbReference type="ARBA" id="ARBA00014212"/>
    </source>
</evidence>
<protein>
    <recommendedName>
        <fullName evidence="2">Palmitoyl-protein thioesterase 1</fullName>
        <ecNumber evidence="1">3.1.2.22</ecNumber>
    </recommendedName>
    <alternativeName>
        <fullName evidence="7">Palmitoyl-protein hydrolase 1</fullName>
    </alternativeName>
</protein>